<dbReference type="EMBL" id="JAKOGG010000008">
    <property type="protein sequence ID" value="MCS4557343.1"/>
    <property type="molecule type" value="Genomic_DNA"/>
</dbReference>
<feature type="transmembrane region" description="Helical" evidence="1">
    <location>
        <begin position="466"/>
        <end position="487"/>
    </location>
</feature>
<evidence type="ECO:0000313" key="3">
    <source>
        <dbReference type="Proteomes" id="UP001201549"/>
    </source>
</evidence>
<protein>
    <submittedName>
        <fullName evidence="2">PepSY domain-containing protein</fullName>
    </submittedName>
</protein>
<dbReference type="PANTHER" id="PTHR34219">
    <property type="entry name" value="IRON-REGULATED INNER MEMBRANE PROTEIN-RELATED"/>
    <property type="match status" value="1"/>
</dbReference>
<sequence length="547" mass="59880">MQIRSDILRIYQKVHLWTGITTGILLFICFFAGALTMFKTEIAAWASPPSHVLPQVPVERLDELLAKAQAQHPEISQGFTIYPNDSRYSPLTWSQVSRDHDVHLNAAQWQASLTPEGELITQQVVPNQLAELIDQLHRTAGIAGHVGHEQLGVLVMGVASMLYFIALVSGVIFLLPTLVKTLFALRRKKGPSRFWLDTHNLLGITALPFHIVIALTVIVFAFHDQFYDALNQTIYKTPPSFMPRTAMQAPAEHPPLPVISEVLTAANSFQADYQARSITFAGLDGPRAMARIEMYSDSAMMRGPLADFLALNPYNHQVMFSTMTAGEQGIWGRIVAVFFGLHFGSFAGMAGRWLYFGLGLSGAMLFYSGNLLWLEQRRKLQKQATTPVQQPKRVRIMAALTVGCCLGSVVAIAASMVLGKWLAPVLDNVNYSYLWIYYLGFAAALIYSFSAGAARAAIRLLQAGALLCLAIPLSSLAALCLPSLGLWAPQTPATLMVDVVALLSAAGFAYAAKVTYQRAVNGDADSIWALTPPTTPTRVNRQLSQSS</sequence>
<evidence type="ECO:0000313" key="2">
    <source>
        <dbReference type="EMBL" id="MCS4557343.1"/>
    </source>
</evidence>
<feature type="transmembrane region" description="Helical" evidence="1">
    <location>
        <begin position="330"/>
        <end position="347"/>
    </location>
</feature>
<dbReference type="Proteomes" id="UP001201549">
    <property type="component" value="Unassembled WGS sequence"/>
</dbReference>
<feature type="transmembrane region" description="Helical" evidence="1">
    <location>
        <begin position="435"/>
        <end position="454"/>
    </location>
</feature>
<reference evidence="3" key="2">
    <citation type="submission" date="2023-07" db="EMBL/GenBank/DDBJ databases">
        <title>Shewanella mangrovi sp. nov., an acetaldehyde- degrading bacterium isolated from mangrove sediment.</title>
        <authorList>
            <person name="Liu Y."/>
        </authorList>
    </citation>
    <scope>NUCLEOTIDE SEQUENCE [LARGE SCALE GENOMIC DNA]</scope>
    <source>
        <strain evidence="3">C32</strain>
    </source>
</reference>
<dbReference type="RefSeq" id="WP_238896821.1">
    <property type="nucleotide sequence ID" value="NZ_JAKOGG010000008.1"/>
</dbReference>
<keyword evidence="1" id="KW-1133">Transmembrane helix</keyword>
<proteinExistence type="predicted"/>
<keyword evidence="1" id="KW-0472">Membrane</keyword>
<keyword evidence="3" id="KW-1185">Reference proteome</keyword>
<gene>
    <name evidence="2" type="ORF">L9G74_12895</name>
</gene>
<dbReference type="Pfam" id="PF03929">
    <property type="entry name" value="PepSY_TM"/>
    <property type="match status" value="1"/>
</dbReference>
<keyword evidence="1" id="KW-0812">Transmembrane</keyword>
<feature type="transmembrane region" description="Helical" evidence="1">
    <location>
        <begin position="153"/>
        <end position="179"/>
    </location>
</feature>
<feature type="transmembrane region" description="Helical" evidence="1">
    <location>
        <begin position="353"/>
        <end position="373"/>
    </location>
</feature>
<dbReference type="InterPro" id="IPR005625">
    <property type="entry name" value="PepSY-ass_TM"/>
</dbReference>
<feature type="transmembrane region" description="Helical" evidence="1">
    <location>
        <begin position="199"/>
        <end position="222"/>
    </location>
</feature>
<name>A0ABT2FLZ0_9GAMM</name>
<feature type="transmembrane region" description="Helical" evidence="1">
    <location>
        <begin position="16"/>
        <end position="38"/>
    </location>
</feature>
<comment type="caution">
    <text evidence="2">The sequence shown here is derived from an EMBL/GenBank/DDBJ whole genome shotgun (WGS) entry which is preliminary data.</text>
</comment>
<reference evidence="2 3" key="1">
    <citation type="submission" date="2022-02" db="EMBL/GenBank/DDBJ databases">
        <authorList>
            <person name="Zhuang L."/>
        </authorList>
    </citation>
    <scope>NUCLEOTIDE SEQUENCE [LARGE SCALE GENOMIC DNA]</scope>
    <source>
        <strain evidence="2 3">C32</strain>
    </source>
</reference>
<evidence type="ECO:0000256" key="1">
    <source>
        <dbReference type="SAM" id="Phobius"/>
    </source>
</evidence>
<accession>A0ABT2FLZ0</accession>
<feature type="transmembrane region" description="Helical" evidence="1">
    <location>
        <begin position="394"/>
        <end position="423"/>
    </location>
</feature>
<organism evidence="2 3">
    <name type="scientific">Shewanella electrica</name>
    <dbReference type="NCBI Taxonomy" id="515560"/>
    <lineage>
        <taxon>Bacteria</taxon>
        <taxon>Pseudomonadati</taxon>
        <taxon>Pseudomonadota</taxon>
        <taxon>Gammaproteobacteria</taxon>
        <taxon>Alteromonadales</taxon>
        <taxon>Shewanellaceae</taxon>
        <taxon>Shewanella</taxon>
    </lineage>
</organism>
<dbReference type="PANTHER" id="PTHR34219:SF9">
    <property type="entry name" value="IRON-REGULATED INNER MEMBRANE PROTEIN"/>
    <property type="match status" value="1"/>
</dbReference>
<feature type="transmembrane region" description="Helical" evidence="1">
    <location>
        <begin position="493"/>
        <end position="512"/>
    </location>
</feature>